<reference evidence="4 5" key="1">
    <citation type="submission" date="2023-05" db="EMBL/GenBank/DDBJ databases">
        <title>Comparative genomics reveals the evidence of polycyclic aromatic hydrocarbons degradation in moderately halophilic genus Pontibacillus.</title>
        <authorList>
            <person name="Yang H."/>
            <person name="Qian Z."/>
        </authorList>
    </citation>
    <scope>NUCLEOTIDE SEQUENCE [LARGE SCALE GENOMIC DNA]</scope>
    <source>
        <strain evidence="5">HN14</strain>
    </source>
</reference>
<dbReference type="InterPro" id="IPR011234">
    <property type="entry name" value="Fumarylacetoacetase-like_C"/>
</dbReference>
<protein>
    <submittedName>
        <fullName evidence="4">Fumarylacetoacetate hydrolase family protein</fullName>
    </submittedName>
</protein>
<accession>A0ABY8UYQ2</accession>
<name>A0ABY8UYQ2_9BACI</name>
<dbReference type="Pfam" id="PF01557">
    <property type="entry name" value="FAA_hydrolase"/>
    <property type="match status" value="1"/>
</dbReference>
<organism evidence="4 5">
    <name type="scientific">Pontibacillus chungwhensis</name>
    <dbReference type="NCBI Taxonomy" id="265426"/>
    <lineage>
        <taxon>Bacteria</taxon>
        <taxon>Bacillati</taxon>
        <taxon>Bacillota</taxon>
        <taxon>Bacilli</taxon>
        <taxon>Bacillales</taxon>
        <taxon>Bacillaceae</taxon>
        <taxon>Pontibacillus</taxon>
    </lineage>
</organism>
<proteinExistence type="inferred from homology"/>
<evidence type="ECO:0000259" key="3">
    <source>
        <dbReference type="Pfam" id="PF01557"/>
    </source>
</evidence>
<dbReference type="RefSeq" id="WP_284526583.1">
    <property type="nucleotide sequence ID" value="NZ_CP126446.1"/>
</dbReference>
<keyword evidence="4" id="KW-0378">Hydrolase</keyword>
<evidence type="ECO:0000313" key="5">
    <source>
        <dbReference type="Proteomes" id="UP001236652"/>
    </source>
</evidence>
<comment type="similarity">
    <text evidence="1">Belongs to the FAH family.</text>
</comment>
<evidence type="ECO:0000256" key="1">
    <source>
        <dbReference type="ARBA" id="ARBA00010211"/>
    </source>
</evidence>
<feature type="domain" description="Fumarylacetoacetase-like C-terminal" evidence="3">
    <location>
        <begin position="73"/>
        <end position="281"/>
    </location>
</feature>
<gene>
    <name evidence="4" type="ORF">QNI29_18345</name>
</gene>
<keyword evidence="5" id="KW-1185">Reference proteome</keyword>
<dbReference type="EMBL" id="CP126446">
    <property type="protein sequence ID" value="WIF97664.1"/>
    <property type="molecule type" value="Genomic_DNA"/>
</dbReference>
<sequence>MKYVTFQSGDQEFWGVEVKDRFYHSVEWTEKYPKLLDLITSEVTVDEEEVAQWGEVKKEDVQVKAPFLPLKNIICAGKNYEDHALEMREKDSESIPKDPVLFTKPATAVIANGELVESHEEITSQLDYEGELAVIIGKRGRDITREQAHDYIFGYSILNDLTARDLQKKHSQFFKGKSLDTTAPFGPVIVSKSEIDDPQDLSITTYINGEKRQDGTTKDMIFTVAELIEIISAGMTLEPGDVITTGSPSGVGKGMKPPQYLKSGDRMVIEIEGIGKLENQVK</sequence>
<dbReference type="Gene3D" id="3.90.850.10">
    <property type="entry name" value="Fumarylacetoacetase-like, C-terminal domain"/>
    <property type="match status" value="1"/>
</dbReference>
<dbReference type="PANTHER" id="PTHR11820:SF7">
    <property type="entry name" value="ACYLPYRUVASE FAHD1, MITOCHONDRIAL"/>
    <property type="match status" value="1"/>
</dbReference>
<keyword evidence="2" id="KW-0479">Metal-binding</keyword>
<evidence type="ECO:0000256" key="2">
    <source>
        <dbReference type="ARBA" id="ARBA00022723"/>
    </source>
</evidence>
<dbReference type="Proteomes" id="UP001236652">
    <property type="component" value="Chromosome"/>
</dbReference>
<evidence type="ECO:0000313" key="4">
    <source>
        <dbReference type="EMBL" id="WIF97664.1"/>
    </source>
</evidence>
<dbReference type="InterPro" id="IPR036663">
    <property type="entry name" value="Fumarylacetoacetase_C_sf"/>
</dbReference>
<dbReference type="SUPFAM" id="SSF56529">
    <property type="entry name" value="FAH"/>
    <property type="match status" value="1"/>
</dbReference>
<dbReference type="GO" id="GO:0016787">
    <property type="term" value="F:hydrolase activity"/>
    <property type="evidence" value="ECO:0007669"/>
    <property type="project" value="UniProtKB-KW"/>
</dbReference>
<dbReference type="PANTHER" id="PTHR11820">
    <property type="entry name" value="ACYLPYRUVASE"/>
    <property type="match status" value="1"/>
</dbReference>